<dbReference type="InterPro" id="IPR011711">
    <property type="entry name" value="GntR_C"/>
</dbReference>
<evidence type="ECO:0000313" key="5">
    <source>
        <dbReference type="EMBL" id="SDB29744.1"/>
    </source>
</evidence>
<keyword evidence="2 5" id="KW-0238">DNA-binding</keyword>
<name>A0A1G6CA65_9HYPH</name>
<keyword evidence="3" id="KW-0804">Transcription</keyword>
<dbReference type="SMART" id="SM00345">
    <property type="entry name" value="HTH_GNTR"/>
    <property type="match status" value="1"/>
</dbReference>
<dbReference type="EMBL" id="FMXQ01000004">
    <property type="protein sequence ID" value="SDB29744.1"/>
    <property type="molecule type" value="Genomic_DNA"/>
</dbReference>
<evidence type="ECO:0000256" key="2">
    <source>
        <dbReference type="ARBA" id="ARBA00023125"/>
    </source>
</evidence>
<dbReference type="GO" id="GO:0003677">
    <property type="term" value="F:DNA binding"/>
    <property type="evidence" value="ECO:0007669"/>
    <property type="project" value="UniProtKB-KW"/>
</dbReference>
<dbReference type="PANTHER" id="PTHR43537">
    <property type="entry name" value="TRANSCRIPTIONAL REGULATOR, GNTR FAMILY"/>
    <property type="match status" value="1"/>
</dbReference>
<evidence type="ECO:0000313" key="6">
    <source>
        <dbReference type="Proteomes" id="UP000199071"/>
    </source>
</evidence>
<dbReference type="AlphaFoldDB" id="A0A1G6CA65"/>
<protein>
    <submittedName>
        <fullName evidence="5">DNA-binding transcriptional regulator, GntR family</fullName>
    </submittedName>
</protein>
<dbReference type="SMART" id="SM00895">
    <property type="entry name" value="FCD"/>
    <property type="match status" value="1"/>
</dbReference>
<dbReference type="InterPro" id="IPR036390">
    <property type="entry name" value="WH_DNA-bd_sf"/>
</dbReference>
<organism evidence="5 6">
    <name type="scientific">Bauldia litoralis</name>
    <dbReference type="NCBI Taxonomy" id="665467"/>
    <lineage>
        <taxon>Bacteria</taxon>
        <taxon>Pseudomonadati</taxon>
        <taxon>Pseudomonadota</taxon>
        <taxon>Alphaproteobacteria</taxon>
        <taxon>Hyphomicrobiales</taxon>
        <taxon>Kaistiaceae</taxon>
        <taxon>Bauldia</taxon>
    </lineage>
</organism>
<dbReference type="SUPFAM" id="SSF46785">
    <property type="entry name" value="Winged helix' DNA-binding domain"/>
    <property type="match status" value="1"/>
</dbReference>
<evidence type="ECO:0000259" key="4">
    <source>
        <dbReference type="PROSITE" id="PS50949"/>
    </source>
</evidence>
<dbReference type="InterPro" id="IPR000524">
    <property type="entry name" value="Tscrpt_reg_HTH_GntR"/>
</dbReference>
<reference evidence="5 6" key="1">
    <citation type="submission" date="2016-10" db="EMBL/GenBank/DDBJ databases">
        <authorList>
            <person name="de Groot N.N."/>
        </authorList>
    </citation>
    <scope>NUCLEOTIDE SEQUENCE [LARGE SCALE GENOMIC DNA]</scope>
    <source>
        <strain evidence="5 6">ATCC 35022</strain>
    </source>
</reference>
<sequence>MEDNSIDQPVQPRRRRVLMDDVVDAIREAILSGKLAAGTRLIEDDLAQMLDVSRGPIRQALFKLQQEGLVVHETHRGATVATTSPDDVAEIYSLRTALERLAIEQACKKATASDLAPLEAILLLFQSTPRENITRKKVAEFDIDFHDALFRAAHHRRLYRAWEGLRSQVMVFLLLRDALPDDYLDSWHRDHANLVATVRAGDVAAATAAIEEHIGGAHARLLVMLAKDSGHSTTD</sequence>
<keyword evidence="1" id="KW-0805">Transcription regulation</keyword>
<proteinExistence type="predicted"/>
<evidence type="ECO:0000256" key="3">
    <source>
        <dbReference type="ARBA" id="ARBA00023163"/>
    </source>
</evidence>
<accession>A0A1G6CA65</accession>
<dbReference type="GO" id="GO:0003700">
    <property type="term" value="F:DNA-binding transcription factor activity"/>
    <property type="evidence" value="ECO:0007669"/>
    <property type="project" value="InterPro"/>
</dbReference>
<dbReference type="PROSITE" id="PS50949">
    <property type="entry name" value="HTH_GNTR"/>
    <property type="match status" value="1"/>
</dbReference>
<keyword evidence="6" id="KW-1185">Reference proteome</keyword>
<dbReference type="InterPro" id="IPR036388">
    <property type="entry name" value="WH-like_DNA-bd_sf"/>
</dbReference>
<dbReference type="STRING" id="665467.SAMN02982931_02247"/>
<dbReference type="Pfam" id="PF00392">
    <property type="entry name" value="GntR"/>
    <property type="match status" value="1"/>
</dbReference>
<dbReference type="Gene3D" id="1.20.120.530">
    <property type="entry name" value="GntR ligand-binding domain-like"/>
    <property type="match status" value="1"/>
</dbReference>
<evidence type="ECO:0000256" key="1">
    <source>
        <dbReference type="ARBA" id="ARBA00023015"/>
    </source>
</evidence>
<gene>
    <name evidence="5" type="ORF">SAMN02982931_02247</name>
</gene>
<feature type="domain" description="HTH gntR-type" evidence="4">
    <location>
        <begin position="16"/>
        <end position="83"/>
    </location>
</feature>
<dbReference type="PANTHER" id="PTHR43537:SF24">
    <property type="entry name" value="GLUCONATE OPERON TRANSCRIPTIONAL REPRESSOR"/>
    <property type="match status" value="1"/>
</dbReference>
<dbReference type="Gene3D" id="1.10.10.10">
    <property type="entry name" value="Winged helix-like DNA-binding domain superfamily/Winged helix DNA-binding domain"/>
    <property type="match status" value="1"/>
</dbReference>
<dbReference type="SUPFAM" id="SSF48008">
    <property type="entry name" value="GntR ligand-binding domain-like"/>
    <property type="match status" value="1"/>
</dbReference>
<dbReference type="InterPro" id="IPR008920">
    <property type="entry name" value="TF_FadR/GntR_C"/>
</dbReference>
<dbReference type="CDD" id="cd07377">
    <property type="entry name" value="WHTH_GntR"/>
    <property type="match status" value="1"/>
</dbReference>
<dbReference type="Pfam" id="PF07729">
    <property type="entry name" value="FCD"/>
    <property type="match status" value="1"/>
</dbReference>
<dbReference type="Proteomes" id="UP000199071">
    <property type="component" value="Unassembled WGS sequence"/>
</dbReference>